<feature type="compositionally biased region" description="Gly residues" evidence="1">
    <location>
        <begin position="284"/>
        <end position="296"/>
    </location>
</feature>
<dbReference type="SUPFAM" id="SSF48726">
    <property type="entry name" value="Immunoglobulin"/>
    <property type="match status" value="1"/>
</dbReference>
<keyword evidence="2" id="KW-0472">Membrane</keyword>
<accession>A0A7R9KQE5</accession>
<evidence type="ECO:0000313" key="4">
    <source>
        <dbReference type="EMBL" id="CAD7627467.1"/>
    </source>
</evidence>
<keyword evidence="2" id="KW-1133">Transmembrane helix</keyword>
<feature type="compositionally biased region" description="Low complexity" evidence="1">
    <location>
        <begin position="227"/>
        <end position="236"/>
    </location>
</feature>
<organism evidence="4">
    <name type="scientific">Medioppia subpectinata</name>
    <dbReference type="NCBI Taxonomy" id="1979941"/>
    <lineage>
        <taxon>Eukaryota</taxon>
        <taxon>Metazoa</taxon>
        <taxon>Ecdysozoa</taxon>
        <taxon>Arthropoda</taxon>
        <taxon>Chelicerata</taxon>
        <taxon>Arachnida</taxon>
        <taxon>Acari</taxon>
        <taxon>Acariformes</taxon>
        <taxon>Sarcoptiformes</taxon>
        <taxon>Oribatida</taxon>
        <taxon>Brachypylina</taxon>
        <taxon>Oppioidea</taxon>
        <taxon>Oppiidae</taxon>
        <taxon>Medioppia</taxon>
    </lineage>
</organism>
<dbReference type="InterPro" id="IPR036179">
    <property type="entry name" value="Ig-like_dom_sf"/>
</dbReference>
<feature type="region of interest" description="Disordered" evidence="1">
    <location>
        <begin position="196"/>
        <end position="236"/>
    </location>
</feature>
<evidence type="ECO:0000256" key="1">
    <source>
        <dbReference type="SAM" id="MobiDB-lite"/>
    </source>
</evidence>
<keyword evidence="2" id="KW-0812">Transmembrane</keyword>
<evidence type="ECO:0000313" key="5">
    <source>
        <dbReference type="Proteomes" id="UP000759131"/>
    </source>
</evidence>
<dbReference type="PROSITE" id="PS50835">
    <property type="entry name" value="IG_LIKE"/>
    <property type="match status" value="1"/>
</dbReference>
<dbReference type="AlphaFoldDB" id="A0A7R9KQE5"/>
<dbReference type="Proteomes" id="UP000759131">
    <property type="component" value="Unassembled WGS sequence"/>
</dbReference>
<feature type="compositionally biased region" description="Basic residues" evidence="1">
    <location>
        <begin position="330"/>
        <end position="339"/>
    </location>
</feature>
<dbReference type="InterPro" id="IPR013783">
    <property type="entry name" value="Ig-like_fold"/>
</dbReference>
<dbReference type="PANTHER" id="PTHR23278">
    <property type="entry name" value="SIDESTEP PROTEIN"/>
    <property type="match status" value="1"/>
</dbReference>
<dbReference type="EMBL" id="CAJPIZ010004757">
    <property type="protein sequence ID" value="CAG2107897.1"/>
    <property type="molecule type" value="Genomic_DNA"/>
</dbReference>
<name>A0A7R9KQE5_9ACAR</name>
<feature type="compositionally biased region" description="Polar residues" evidence="1">
    <location>
        <begin position="215"/>
        <end position="226"/>
    </location>
</feature>
<dbReference type="PANTHER" id="PTHR23278:SF19">
    <property type="entry name" value="OBSCURIN"/>
    <property type="match status" value="1"/>
</dbReference>
<dbReference type="Gene3D" id="2.60.40.10">
    <property type="entry name" value="Immunoglobulins"/>
    <property type="match status" value="1"/>
</dbReference>
<feature type="compositionally biased region" description="Polar residues" evidence="1">
    <location>
        <begin position="344"/>
        <end position="357"/>
    </location>
</feature>
<dbReference type="InterPro" id="IPR007110">
    <property type="entry name" value="Ig-like_dom"/>
</dbReference>
<reference evidence="4" key="1">
    <citation type="submission" date="2020-11" db="EMBL/GenBank/DDBJ databases">
        <authorList>
            <person name="Tran Van P."/>
        </authorList>
    </citation>
    <scope>NUCLEOTIDE SEQUENCE</scope>
</reference>
<evidence type="ECO:0000259" key="3">
    <source>
        <dbReference type="PROSITE" id="PS50835"/>
    </source>
</evidence>
<dbReference type="EMBL" id="OC859332">
    <property type="protein sequence ID" value="CAD7627467.1"/>
    <property type="molecule type" value="Genomic_DNA"/>
</dbReference>
<sequence length="485" mass="52443">APKCVSQQRIIETSLSYPTNIFCEVDANPENVTFFWHSSAMDDEVGRRRIAISSKALRSKLAISPQSSADFGLYTCWARNAIGTNQLTPCVFNLTDSGQSIPRPVTDCRTNAGRRAVYIRCAYSPPASQTQPLFVKDTHFHLEVRDSHNSRLIVNQTNSVEPVFNVTDMQWAPIYQLIVYVSNPFGVSNEVTMMAQSEPSDASQVPPGVGAGQPESPSFKSSAISPDSQQQQTNDTSSSHRILVILISLLTVVLIILSILITITIVLCFLRQKSNKKRNKHRGSAGGSGVGGGGDVAGDSSDGMGGAGDGYSDQCGGSGSGSTARLSSKQSKKKYKNKRLSQSNTKTSDDSIATSDGSAHPDVIPCDGVVFFSNDHHIIDGNDSRDNGFNANNSLSIYRDIIIAANVACNERTDQLIVNKNLLTNHTNHVSVINGSHQSANNNGIDNVLLVQTHHNQCLDTFVAKYPAIDNNSDMEKSFANEFVI</sequence>
<protein>
    <recommendedName>
        <fullName evidence="3">Ig-like domain-containing protein</fullName>
    </recommendedName>
</protein>
<feature type="domain" description="Ig-like" evidence="3">
    <location>
        <begin position="2"/>
        <end position="88"/>
    </location>
</feature>
<evidence type="ECO:0000256" key="2">
    <source>
        <dbReference type="SAM" id="Phobius"/>
    </source>
</evidence>
<dbReference type="OrthoDB" id="6410586at2759"/>
<gene>
    <name evidence="4" type="ORF">OSB1V03_LOCUS7893</name>
</gene>
<keyword evidence="5" id="KW-1185">Reference proteome</keyword>
<proteinExistence type="predicted"/>
<feature type="region of interest" description="Disordered" evidence="1">
    <location>
        <begin position="277"/>
        <end position="359"/>
    </location>
</feature>
<feature type="transmembrane region" description="Helical" evidence="2">
    <location>
        <begin position="242"/>
        <end position="270"/>
    </location>
</feature>
<feature type="non-terminal residue" evidence="4">
    <location>
        <position position="1"/>
    </location>
</feature>